<keyword evidence="6 11" id="KW-0413">Isomerase</keyword>
<comment type="catalytic activity">
    <reaction evidence="1">
        <text>[protein]-peptidylproline (omega=180) = [protein]-peptidylproline (omega=0)</text>
        <dbReference type="Rhea" id="RHEA:16237"/>
        <dbReference type="Rhea" id="RHEA-COMP:10747"/>
        <dbReference type="Rhea" id="RHEA-COMP:10748"/>
        <dbReference type="ChEBI" id="CHEBI:83833"/>
        <dbReference type="ChEBI" id="CHEBI:83834"/>
        <dbReference type="EC" id="5.2.1.8"/>
    </reaction>
</comment>
<dbReference type="FunFam" id="1.25.40.10:FF:000029">
    <property type="entry name" value="peptidyl-prolyl cis-trans isomerase D"/>
    <property type="match status" value="1"/>
</dbReference>
<dbReference type="AlphaFoldDB" id="A0A0J9XD24"/>
<organism evidence="11 12">
    <name type="scientific">Geotrichum candidum</name>
    <name type="common">Oospora lactis</name>
    <name type="synonym">Dipodascus geotrichum</name>
    <dbReference type="NCBI Taxonomy" id="1173061"/>
    <lineage>
        <taxon>Eukaryota</taxon>
        <taxon>Fungi</taxon>
        <taxon>Dikarya</taxon>
        <taxon>Ascomycota</taxon>
        <taxon>Saccharomycotina</taxon>
        <taxon>Dipodascomycetes</taxon>
        <taxon>Dipodascales</taxon>
        <taxon>Dipodascaceae</taxon>
        <taxon>Geotrichum</taxon>
    </lineage>
</organism>
<dbReference type="Proteomes" id="UP000242525">
    <property type="component" value="Unassembled WGS sequence"/>
</dbReference>
<dbReference type="CDD" id="cd01926">
    <property type="entry name" value="cyclophilin_ABH_like"/>
    <property type="match status" value="1"/>
</dbReference>
<protein>
    <recommendedName>
        <fullName evidence="7">Peptidyl-prolyl cis-trans isomerase D</fullName>
        <ecNumber evidence="2">5.2.1.8</ecNumber>
    </recommendedName>
    <alternativeName>
        <fullName evidence="8">Rotamase D</fullName>
    </alternativeName>
</protein>
<dbReference type="PROSITE" id="PS50005">
    <property type="entry name" value="TPR"/>
    <property type="match status" value="1"/>
</dbReference>
<dbReference type="InterPro" id="IPR029000">
    <property type="entry name" value="Cyclophilin-like_dom_sf"/>
</dbReference>
<evidence type="ECO:0000256" key="8">
    <source>
        <dbReference type="ARBA" id="ARBA00076602"/>
    </source>
</evidence>
<dbReference type="GO" id="GO:0016018">
    <property type="term" value="F:cyclosporin A binding"/>
    <property type="evidence" value="ECO:0007669"/>
    <property type="project" value="TreeGrafter"/>
</dbReference>
<accession>A0A0J9XD24</accession>
<dbReference type="PRINTS" id="PR00153">
    <property type="entry name" value="CSAPPISMRASE"/>
</dbReference>
<dbReference type="SUPFAM" id="SSF48452">
    <property type="entry name" value="TPR-like"/>
    <property type="match status" value="1"/>
</dbReference>
<dbReference type="GO" id="GO:0003755">
    <property type="term" value="F:peptidyl-prolyl cis-trans isomerase activity"/>
    <property type="evidence" value="ECO:0007669"/>
    <property type="project" value="UniProtKB-KW"/>
</dbReference>
<dbReference type="PROSITE" id="PS00170">
    <property type="entry name" value="CSA_PPIASE_1"/>
    <property type="match status" value="1"/>
</dbReference>
<dbReference type="InterPro" id="IPR002130">
    <property type="entry name" value="Cyclophilin-type_PPIase_dom"/>
</dbReference>
<dbReference type="EC" id="5.2.1.8" evidence="2"/>
<dbReference type="SUPFAM" id="SSF50891">
    <property type="entry name" value="Cyclophilin-like"/>
    <property type="match status" value="1"/>
</dbReference>
<dbReference type="Gene3D" id="1.25.40.10">
    <property type="entry name" value="Tetratricopeptide repeat domain"/>
    <property type="match status" value="1"/>
</dbReference>
<dbReference type="Gene3D" id="2.40.100.10">
    <property type="entry name" value="Cyclophilin-like"/>
    <property type="match status" value="1"/>
</dbReference>
<dbReference type="OrthoDB" id="193499at2759"/>
<evidence type="ECO:0000256" key="2">
    <source>
        <dbReference type="ARBA" id="ARBA00013194"/>
    </source>
</evidence>
<gene>
    <name evidence="11" type="ORF">BN980_GECA11s00670g</name>
</gene>
<feature type="domain" description="PPIase cyclophilin-type" evidence="10">
    <location>
        <begin position="16"/>
        <end position="180"/>
    </location>
</feature>
<dbReference type="InterPro" id="IPR019734">
    <property type="entry name" value="TPR_rpt"/>
</dbReference>
<dbReference type="PANTHER" id="PTHR11071">
    <property type="entry name" value="PEPTIDYL-PROLYL CIS-TRANS ISOMERASE"/>
    <property type="match status" value="1"/>
</dbReference>
<keyword evidence="5" id="KW-0697">Rotamase</keyword>
<dbReference type="Pfam" id="PF07719">
    <property type="entry name" value="TPR_2"/>
    <property type="match status" value="1"/>
</dbReference>
<evidence type="ECO:0000256" key="3">
    <source>
        <dbReference type="ARBA" id="ARBA00022737"/>
    </source>
</evidence>
<evidence type="ECO:0000256" key="7">
    <source>
        <dbReference type="ARBA" id="ARBA00074451"/>
    </source>
</evidence>
<proteinExistence type="predicted"/>
<dbReference type="SMART" id="SM00028">
    <property type="entry name" value="TPR"/>
    <property type="match status" value="1"/>
</dbReference>
<evidence type="ECO:0000256" key="5">
    <source>
        <dbReference type="ARBA" id="ARBA00023110"/>
    </source>
</evidence>
<keyword evidence="12" id="KW-1185">Reference proteome</keyword>
<dbReference type="InterPro" id="IPR013105">
    <property type="entry name" value="TPR_2"/>
</dbReference>
<evidence type="ECO:0000313" key="12">
    <source>
        <dbReference type="Proteomes" id="UP000242525"/>
    </source>
</evidence>
<dbReference type="FunFam" id="2.40.100.10:FF:000022">
    <property type="entry name" value="Peptidyl-prolyl cis-trans isomerase CYP95"/>
    <property type="match status" value="1"/>
</dbReference>
<evidence type="ECO:0000256" key="4">
    <source>
        <dbReference type="ARBA" id="ARBA00022803"/>
    </source>
</evidence>
<evidence type="ECO:0000256" key="6">
    <source>
        <dbReference type="ARBA" id="ARBA00023235"/>
    </source>
</evidence>
<sequence>MDIKDLLDKPVRPRVFLDISIGNKPIGRAIFELFSDEVPKTAENFRALCTGEKGIGKLGKPLHYKNSQFHRVIKNFMIQGGDFTVGNGTGGESIYGEKFNDEKFVRNHSEPFLLSMANAGPNTNGSQFFVTTVPTPHLDGKHVVFGRLLAGKSVIRTVEHTAKGPNDKPEADVVITDCGEIPPSANLSNYLVTDGTNDPYEDFPGDEAALQKDQADPQPPLRIAREIKEIGTATLKAAGGDTAKTELALEKYQKALRYVNEYMPDPLEHADAYAEYLKLKVALHLNVALVALRIGHVAQAYKAANFALEVPGIAPQERAKALYRRGLASVRSKNEADAVKDFEEALKIVPGDAAIKQELAKAKQIIVKRKDGEKAAYSKFFS</sequence>
<reference evidence="11" key="1">
    <citation type="submission" date="2014-03" db="EMBL/GenBank/DDBJ databases">
        <authorList>
            <person name="Casaregola S."/>
        </authorList>
    </citation>
    <scope>NUCLEOTIDE SEQUENCE [LARGE SCALE GENOMIC DNA]</scope>
    <source>
        <strain evidence="11">CLIB 918</strain>
    </source>
</reference>
<keyword evidence="3" id="KW-0677">Repeat</keyword>
<evidence type="ECO:0000256" key="1">
    <source>
        <dbReference type="ARBA" id="ARBA00000971"/>
    </source>
</evidence>
<dbReference type="GO" id="GO:0042026">
    <property type="term" value="P:protein refolding"/>
    <property type="evidence" value="ECO:0007669"/>
    <property type="project" value="UniProtKB-ARBA"/>
</dbReference>
<keyword evidence="4 9" id="KW-0802">TPR repeat</keyword>
<dbReference type="GO" id="GO:0051082">
    <property type="term" value="F:unfolded protein binding"/>
    <property type="evidence" value="ECO:0007669"/>
    <property type="project" value="UniProtKB-ARBA"/>
</dbReference>
<evidence type="ECO:0000259" key="10">
    <source>
        <dbReference type="PROSITE" id="PS50072"/>
    </source>
</evidence>
<dbReference type="PROSITE" id="PS50072">
    <property type="entry name" value="CSA_PPIASE_2"/>
    <property type="match status" value="1"/>
</dbReference>
<dbReference type="STRING" id="1173061.A0A0J9XD24"/>
<dbReference type="Pfam" id="PF00160">
    <property type="entry name" value="Pro_isomerase"/>
    <property type="match status" value="1"/>
</dbReference>
<name>A0A0J9XD24_GEOCN</name>
<feature type="repeat" description="TPR" evidence="9">
    <location>
        <begin position="319"/>
        <end position="352"/>
    </location>
</feature>
<dbReference type="InterPro" id="IPR020892">
    <property type="entry name" value="Cyclophilin-type_PPIase_CS"/>
</dbReference>
<evidence type="ECO:0000256" key="9">
    <source>
        <dbReference type="PROSITE-ProRule" id="PRU00339"/>
    </source>
</evidence>
<dbReference type="GO" id="GO:0005737">
    <property type="term" value="C:cytoplasm"/>
    <property type="evidence" value="ECO:0007669"/>
    <property type="project" value="TreeGrafter"/>
</dbReference>
<dbReference type="PANTHER" id="PTHR11071:SF561">
    <property type="entry name" value="PEPTIDYL-PROLYL CIS-TRANS ISOMERASE D-RELATED"/>
    <property type="match status" value="1"/>
</dbReference>
<evidence type="ECO:0000313" key="11">
    <source>
        <dbReference type="EMBL" id="CDO55407.1"/>
    </source>
</evidence>
<dbReference type="InterPro" id="IPR011990">
    <property type="entry name" value="TPR-like_helical_dom_sf"/>
</dbReference>
<comment type="caution">
    <text evidence="11">The sequence shown here is derived from an EMBL/GenBank/DDBJ whole genome shotgun (WGS) entry which is preliminary data.</text>
</comment>
<dbReference type="EMBL" id="CCBN010000011">
    <property type="protein sequence ID" value="CDO55407.1"/>
    <property type="molecule type" value="Genomic_DNA"/>
</dbReference>